<name>B8GLF9_THISH</name>
<dbReference type="eggNOG" id="COG1487">
    <property type="taxonomic scope" value="Bacteria"/>
</dbReference>
<evidence type="ECO:0000313" key="2">
    <source>
        <dbReference type="EMBL" id="ACL73514.1"/>
    </source>
</evidence>
<dbReference type="KEGG" id="tgr:Tgr7_2436"/>
<sequence length="126" mass="13908">MNLVDSCGWLEYFADGDNAGFFVPAITDTANLLVPTLALFEVFKRILQQREENAALQAVAMMQQGAVVDLTADISLSAAKLAVTHKLPMADSVMLATARRYQARLWTQDGDFEGIEGVHYRRKVMG</sequence>
<dbReference type="RefSeq" id="WP_012638989.1">
    <property type="nucleotide sequence ID" value="NC_011901.1"/>
</dbReference>
<protein>
    <submittedName>
        <fullName evidence="2">PilT domain-containing protein</fullName>
    </submittedName>
</protein>
<dbReference type="EMBL" id="CP001339">
    <property type="protein sequence ID" value="ACL73514.1"/>
    <property type="molecule type" value="Genomic_DNA"/>
</dbReference>
<dbReference type="Pfam" id="PF01850">
    <property type="entry name" value="PIN"/>
    <property type="match status" value="1"/>
</dbReference>
<reference evidence="2 3" key="1">
    <citation type="journal article" date="2011" name="Stand. Genomic Sci.">
        <title>Complete genome sequence of 'Thioalkalivibrio sulfidophilus' HL-EbGr7.</title>
        <authorList>
            <person name="Muyzer G."/>
            <person name="Sorokin D.Y."/>
            <person name="Mavromatis K."/>
            <person name="Lapidus A."/>
            <person name="Clum A."/>
            <person name="Ivanova N."/>
            <person name="Pati A."/>
            <person name="d'Haeseleer P."/>
            <person name="Woyke T."/>
            <person name="Kyrpides N.C."/>
        </authorList>
    </citation>
    <scope>NUCLEOTIDE SEQUENCE [LARGE SCALE GENOMIC DNA]</scope>
    <source>
        <strain evidence="2 3">HL-EbGR7</strain>
    </source>
</reference>
<dbReference type="InterPro" id="IPR002716">
    <property type="entry name" value="PIN_dom"/>
</dbReference>
<dbReference type="CDD" id="cd18686">
    <property type="entry name" value="PIN_VapC-like"/>
    <property type="match status" value="1"/>
</dbReference>
<keyword evidence="3" id="KW-1185">Reference proteome</keyword>
<accession>B8GLF9</accession>
<evidence type="ECO:0000259" key="1">
    <source>
        <dbReference type="Pfam" id="PF01850"/>
    </source>
</evidence>
<organism evidence="2 3">
    <name type="scientific">Thioalkalivibrio sulfidiphilus (strain HL-EbGR7)</name>
    <dbReference type="NCBI Taxonomy" id="396588"/>
    <lineage>
        <taxon>Bacteria</taxon>
        <taxon>Pseudomonadati</taxon>
        <taxon>Pseudomonadota</taxon>
        <taxon>Gammaproteobacteria</taxon>
        <taxon>Chromatiales</taxon>
        <taxon>Ectothiorhodospiraceae</taxon>
        <taxon>Thioalkalivibrio</taxon>
    </lineage>
</organism>
<evidence type="ECO:0000313" key="3">
    <source>
        <dbReference type="Proteomes" id="UP000002383"/>
    </source>
</evidence>
<dbReference type="SUPFAM" id="SSF88723">
    <property type="entry name" value="PIN domain-like"/>
    <property type="match status" value="1"/>
</dbReference>
<dbReference type="OrthoDB" id="199285at2"/>
<feature type="domain" description="PIN" evidence="1">
    <location>
        <begin position="3"/>
        <end position="115"/>
    </location>
</feature>
<dbReference type="Gene3D" id="3.40.50.1010">
    <property type="entry name" value="5'-nuclease"/>
    <property type="match status" value="1"/>
</dbReference>
<dbReference type="HOGENOM" id="CLU_158031_0_0_6"/>
<dbReference type="STRING" id="396588.Tgr7_2436"/>
<proteinExistence type="predicted"/>
<dbReference type="AlphaFoldDB" id="B8GLF9"/>
<dbReference type="Proteomes" id="UP000002383">
    <property type="component" value="Chromosome"/>
</dbReference>
<dbReference type="InterPro" id="IPR029060">
    <property type="entry name" value="PIN-like_dom_sf"/>
</dbReference>
<gene>
    <name evidence="2" type="ordered locus">Tgr7_2436</name>
</gene>